<accession>A0A382HFN3</accession>
<organism evidence="1">
    <name type="scientific">marine metagenome</name>
    <dbReference type="NCBI Taxonomy" id="408172"/>
    <lineage>
        <taxon>unclassified sequences</taxon>
        <taxon>metagenomes</taxon>
        <taxon>ecological metagenomes</taxon>
    </lineage>
</organism>
<dbReference type="AlphaFoldDB" id="A0A382HFN3"/>
<sequence>MDAGPATWIEEGMRIGETPALALVPLVLLVRLHGLR</sequence>
<proteinExistence type="predicted"/>
<gene>
    <name evidence="1" type="ORF">METZ01_LOCUS238836</name>
</gene>
<name>A0A382HFN3_9ZZZZ</name>
<protein>
    <submittedName>
        <fullName evidence="1">Uncharacterized protein</fullName>
    </submittedName>
</protein>
<reference evidence="1" key="1">
    <citation type="submission" date="2018-05" db="EMBL/GenBank/DDBJ databases">
        <authorList>
            <person name="Lanie J.A."/>
            <person name="Ng W.-L."/>
            <person name="Kazmierczak K.M."/>
            <person name="Andrzejewski T.M."/>
            <person name="Davidsen T.M."/>
            <person name="Wayne K.J."/>
            <person name="Tettelin H."/>
            <person name="Glass J.I."/>
            <person name="Rusch D."/>
            <person name="Podicherti R."/>
            <person name="Tsui H.-C.T."/>
            <person name="Winkler M.E."/>
        </authorList>
    </citation>
    <scope>NUCLEOTIDE SEQUENCE</scope>
</reference>
<dbReference type="EMBL" id="UINC01060941">
    <property type="protein sequence ID" value="SVB85982.1"/>
    <property type="molecule type" value="Genomic_DNA"/>
</dbReference>
<evidence type="ECO:0000313" key="1">
    <source>
        <dbReference type="EMBL" id="SVB85982.1"/>
    </source>
</evidence>